<proteinExistence type="predicted"/>
<name>A0AAE1KMH2_PETCI</name>
<dbReference type="AlphaFoldDB" id="A0AAE1KMH2"/>
<evidence type="ECO:0000313" key="2">
    <source>
        <dbReference type="Proteomes" id="UP001286313"/>
    </source>
</evidence>
<organism evidence="1 2">
    <name type="scientific">Petrolisthes cinctipes</name>
    <name type="common">Flat porcelain crab</name>
    <dbReference type="NCBI Taxonomy" id="88211"/>
    <lineage>
        <taxon>Eukaryota</taxon>
        <taxon>Metazoa</taxon>
        <taxon>Ecdysozoa</taxon>
        <taxon>Arthropoda</taxon>
        <taxon>Crustacea</taxon>
        <taxon>Multicrustacea</taxon>
        <taxon>Malacostraca</taxon>
        <taxon>Eumalacostraca</taxon>
        <taxon>Eucarida</taxon>
        <taxon>Decapoda</taxon>
        <taxon>Pleocyemata</taxon>
        <taxon>Anomura</taxon>
        <taxon>Galatheoidea</taxon>
        <taxon>Porcellanidae</taxon>
        <taxon>Petrolisthes</taxon>
    </lineage>
</organism>
<gene>
    <name evidence="1" type="ORF">Pcinc_018675</name>
</gene>
<dbReference type="EMBL" id="JAWQEG010001806">
    <property type="protein sequence ID" value="KAK3876547.1"/>
    <property type="molecule type" value="Genomic_DNA"/>
</dbReference>
<accession>A0AAE1KMH2</accession>
<evidence type="ECO:0000313" key="1">
    <source>
        <dbReference type="EMBL" id="KAK3876547.1"/>
    </source>
</evidence>
<protein>
    <submittedName>
        <fullName evidence="1">Uncharacterized protein</fullName>
    </submittedName>
</protein>
<sequence length="78" mass="8114">MPQHSGGDMLEWVVVGLAVGSEGGWVGGRGSRVAAQRGGGGGPQQYKVSPVPRAMVIIIITLKTVHPVLTRPRGSTRV</sequence>
<reference evidence="1" key="1">
    <citation type="submission" date="2023-10" db="EMBL/GenBank/DDBJ databases">
        <title>Genome assemblies of two species of porcelain crab, Petrolisthes cinctipes and Petrolisthes manimaculis (Anomura: Porcellanidae).</title>
        <authorList>
            <person name="Angst P."/>
        </authorList>
    </citation>
    <scope>NUCLEOTIDE SEQUENCE</scope>
    <source>
        <strain evidence="1">PB745_01</strain>
        <tissue evidence="1">Gill</tissue>
    </source>
</reference>
<dbReference type="Proteomes" id="UP001286313">
    <property type="component" value="Unassembled WGS sequence"/>
</dbReference>
<keyword evidence="2" id="KW-1185">Reference proteome</keyword>
<comment type="caution">
    <text evidence="1">The sequence shown here is derived from an EMBL/GenBank/DDBJ whole genome shotgun (WGS) entry which is preliminary data.</text>
</comment>